<gene>
    <name evidence="1" type="ORF">CSV86_018400</name>
</gene>
<protein>
    <submittedName>
        <fullName evidence="1">Uncharacterized protein</fullName>
    </submittedName>
</protein>
<proteinExistence type="predicted"/>
<dbReference type="EMBL" id="AMWJ02000002">
    <property type="protein sequence ID" value="NNJ17020.1"/>
    <property type="molecule type" value="Genomic_DNA"/>
</dbReference>
<accession>A0A7K4EHZ5</accession>
<dbReference type="RefSeq" id="WP_158487719.1">
    <property type="nucleotide sequence ID" value="NZ_AMWJ02000002.1"/>
</dbReference>
<sequence>MLQRLHDHFVYLDEQIKQLDKELADNDLGRRCLRETRGGSKPFKG</sequence>
<name>A0A7K4EHZ5_9PSED</name>
<dbReference type="AlphaFoldDB" id="A0A7K4EHZ5"/>
<keyword evidence="2" id="KW-1185">Reference proteome</keyword>
<evidence type="ECO:0000313" key="1">
    <source>
        <dbReference type="EMBL" id="NNJ17020.1"/>
    </source>
</evidence>
<reference evidence="1 2" key="1">
    <citation type="journal article" date="2013" name="Genome Announc.">
        <title>Genome Sequence of Naphthalene-Degrading Soil Bacterium Pseudomonas putida CSV86.</title>
        <authorList>
            <person name="Phale P.S."/>
            <person name="Paliwal V."/>
            <person name="Raju S.C."/>
            <person name="Modak A."/>
            <person name="Purohit H.J."/>
        </authorList>
    </citation>
    <scope>NUCLEOTIDE SEQUENCE [LARGE SCALE GENOMIC DNA]</scope>
    <source>
        <strain evidence="1 2">CSV86</strain>
    </source>
</reference>
<comment type="caution">
    <text evidence="1">The sequence shown here is derived from an EMBL/GenBank/DDBJ whole genome shotgun (WGS) entry which is preliminary data.</text>
</comment>
<evidence type="ECO:0000313" key="2">
    <source>
        <dbReference type="Proteomes" id="UP000010448"/>
    </source>
</evidence>
<dbReference type="Proteomes" id="UP000010448">
    <property type="component" value="Unassembled WGS sequence"/>
</dbReference>
<organism evidence="1 2">
    <name type="scientific">Pseudomonas bharatica CSV86</name>
    <dbReference type="NCBI Taxonomy" id="1005395"/>
    <lineage>
        <taxon>Bacteria</taxon>
        <taxon>Pseudomonadati</taxon>
        <taxon>Pseudomonadota</taxon>
        <taxon>Gammaproteobacteria</taxon>
        <taxon>Pseudomonadales</taxon>
        <taxon>Pseudomonadaceae</taxon>
        <taxon>Pseudomonas</taxon>
        <taxon>Pseudomonas bharatica</taxon>
    </lineage>
</organism>
<dbReference type="OrthoDB" id="5289737at2"/>